<gene>
    <name evidence="2" type="ORF">SDC9_80641</name>
</gene>
<sequence>MLLEFLFHFGQALLAGGFLVQFGVDLLNARFDEGKALFGFVAAAGGLFFVFVPHIQPQNTGENAFAVRGFLGGELVRLTLQEKGGVGESLVIQAQGLADELFCVLEGGTGEHPPILGLFQDGKFQLGCLVPGFETLGAIAVAFVIEDQHHFCCCGMQVDDGVVAAARLAKKHPGDCIQQR</sequence>
<keyword evidence="1" id="KW-0472">Membrane</keyword>
<evidence type="ECO:0000313" key="2">
    <source>
        <dbReference type="EMBL" id="MPM34060.1"/>
    </source>
</evidence>
<comment type="caution">
    <text evidence="2">The sequence shown here is derived from an EMBL/GenBank/DDBJ whole genome shotgun (WGS) entry which is preliminary data.</text>
</comment>
<feature type="transmembrane region" description="Helical" evidence="1">
    <location>
        <begin position="36"/>
        <end position="55"/>
    </location>
</feature>
<organism evidence="2">
    <name type="scientific">bioreactor metagenome</name>
    <dbReference type="NCBI Taxonomy" id="1076179"/>
    <lineage>
        <taxon>unclassified sequences</taxon>
        <taxon>metagenomes</taxon>
        <taxon>ecological metagenomes</taxon>
    </lineage>
</organism>
<keyword evidence="1" id="KW-1133">Transmembrane helix</keyword>
<evidence type="ECO:0000256" key="1">
    <source>
        <dbReference type="SAM" id="Phobius"/>
    </source>
</evidence>
<dbReference type="EMBL" id="VSSQ01006856">
    <property type="protein sequence ID" value="MPM34060.1"/>
    <property type="molecule type" value="Genomic_DNA"/>
</dbReference>
<proteinExistence type="predicted"/>
<feature type="transmembrane region" description="Helical" evidence="1">
    <location>
        <begin position="6"/>
        <end position="24"/>
    </location>
</feature>
<reference evidence="2" key="1">
    <citation type="submission" date="2019-08" db="EMBL/GenBank/DDBJ databases">
        <authorList>
            <person name="Kucharzyk K."/>
            <person name="Murdoch R.W."/>
            <person name="Higgins S."/>
            <person name="Loffler F."/>
        </authorList>
    </citation>
    <scope>NUCLEOTIDE SEQUENCE</scope>
</reference>
<keyword evidence="1" id="KW-0812">Transmembrane</keyword>
<name>A0A644YZN1_9ZZZZ</name>
<dbReference type="AlphaFoldDB" id="A0A644YZN1"/>
<protein>
    <submittedName>
        <fullName evidence="2">Uncharacterized protein</fullName>
    </submittedName>
</protein>
<accession>A0A644YZN1</accession>